<feature type="domain" description="RNase H type-1" evidence="1">
    <location>
        <begin position="111"/>
        <end position="243"/>
    </location>
</feature>
<proteinExistence type="predicted"/>
<accession>A0A6L2JJP9</accession>
<dbReference type="Gene3D" id="3.30.420.10">
    <property type="entry name" value="Ribonuclease H-like superfamily/Ribonuclease H"/>
    <property type="match status" value="1"/>
</dbReference>
<keyword evidence="2" id="KW-0695">RNA-directed DNA polymerase</keyword>
<dbReference type="InterPro" id="IPR012337">
    <property type="entry name" value="RNaseH-like_sf"/>
</dbReference>
<evidence type="ECO:0000259" key="1">
    <source>
        <dbReference type="PROSITE" id="PS50879"/>
    </source>
</evidence>
<keyword evidence="2" id="KW-0548">Nucleotidyltransferase</keyword>
<dbReference type="PANTHER" id="PTHR48475:SF2">
    <property type="entry name" value="RIBONUCLEASE H"/>
    <property type="match status" value="1"/>
</dbReference>
<dbReference type="PANTHER" id="PTHR48475">
    <property type="entry name" value="RIBONUCLEASE H"/>
    <property type="match status" value="1"/>
</dbReference>
<protein>
    <submittedName>
        <fullName evidence="2">Reverse transcriptase domain-containing protein</fullName>
    </submittedName>
</protein>
<dbReference type="InterPro" id="IPR036397">
    <property type="entry name" value="RNaseH_sf"/>
</dbReference>
<dbReference type="InterPro" id="IPR002156">
    <property type="entry name" value="RNaseH_domain"/>
</dbReference>
<comment type="caution">
    <text evidence="2">The sequence shown here is derived from an EMBL/GenBank/DDBJ whole genome shotgun (WGS) entry which is preliminary data.</text>
</comment>
<reference evidence="2" key="1">
    <citation type="journal article" date="2019" name="Sci. Rep.">
        <title>Draft genome of Tanacetum cinerariifolium, the natural source of mosquito coil.</title>
        <authorList>
            <person name="Yamashiro T."/>
            <person name="Shiraishi A."/>
            <person name="Satake H."/>
            <person name="Nakayama K."/>
        </authorList>
    </citation>
    <scope>NUCLEOTIDE SEQUENCE</scope>
</reference>
<gene>
    <name evidence="2" type="ORF">Tci_008880</name>
</gene>
<dbReference type="Pfam" id="PF13456">
    <property type="entry name" value="RVT_3"/>
    <property type="match status" value="1"/>
</dbReference>
<dbReference type="CDD" id="cd09279">
    <property type="entry name" value="RNase_HI_like"/>
    <property type="match status" value="1"/>
</dbReference>
<dbReference type="GO" id="GO:0003964">
    <property type="term" value="F:RNA-directed DNA polymerase activity"/>
    <property type="evidence" value="ECO:0007669"/>
    <property type="project" value="UniProtKB-KW"/>
</dbReference>
<evidence type="ECO:0000313" key="2">
    <source>
        <dbReference type="EMBL" id="GEU36902.1"/>
    </source>
</evidence>
<name>A0A6L2JJP9_TANCI</name>
<dbReference type="PROSITE" id="PS50879">
    <property type="entry name" value="RNASE_H_1"/>
    <property type="match status" value="1"/>
</dbReference>
<sequence length="265" mass="30622">MRGDAPLSRNETLNFIIVRFNSLNNGVKKIREISPANTKGVLRCTDTEEKIIVNNYLEQTVTIGKQLPEHFKERGDINKETLKDFLIEAPPEDNRKEVGRKADTKLEETKPSCEWKLYTDGASISNGSDARLMLIDPEGKEYTYALRFEFETTNIEAEYEALLAGLRIAQEMELVNLAIFVDSQLLANKIMGIYATKQPTIREYLQRTEEILKRYKSYTIEHVRRYQNKKANALIKLALMAFEHLTKEVLVKVHARRLIEEKEVL</sequence>
<dbReference type="EMBL" id="BKCJ010000864">
    <property type="protein sequence ID" value="GEU36902.1"/>
    <property type="molecule type" value="Genomic_DNA"/>
</dbReference>
<organism evidence="2">
    <name type="scientific">Tanacetum cinerariifolium</name>
    <name type="common">Dalmatian daisy</name>
    <name type="synonym">Chrysanthemum cinerariifolium</name>
    <dbReference type="NCBI Taxonomy" id="118510"/>
    <lineage>
        <taxon>Eukaryota</taxon>
        <taxon>Viridiplantae</taxon>
        <taxon>Streptophyta</taxon>
        <taxon>Embryophyta</taxon>
        <taxon>Tracheophyta</taxon>
        <taxon>Spermatophyta</taxon>
        <taxon>Magnoliopsida</taxon>
        <taxon>eudicotyledons</taxon>
        <taxon>Gunneridae</taxon>
        <taxon>Pentapetalae</taxon>
        <taxon>asterids</taxon>
        <taxon>campanulids</taxon>
        <taxon>Asterales</taxon>
        <taxon>Asteraceae</taxon>
        <taxon>Asteroideae</taxon>
        <taxon>Anthemideae</taxon>
        <taxon>Anthemidinae</taxon>
        <taxon>Tanacetum</taxon>
    </lineage>
</organism>
<keyword evidence="2" id="KW-0808">Transferase</keyword>
<dbReference type="AlphaFoldDB" id="A0A6L2JJP9"/>
<dbReference type="GO" id="GO:0003676">
    <property type="term" value="F:nucleic acid binding"/>
    <property type="evidence" value="ECO:0007669"/>
    <property type="project" value="InterPro"/>
</dbReference>
<dbReference type="GO" id="GO:0004523">
    <property type="term" value="F:RNA-DNA hybrid ribonuclease activity"/>
    <property type="evidence" value="ECO:0007669"/>
    <property type="project" value="InterPro"/>
</dbReference>
<dbReference type="SUPFAM" id="SSF53098">
    <property type="entry name" value="Ribonuclease H-like"/>
    <property type="match status" value="1"/>
</dbReference>